<keyword evidence="2" id="KW-1185">Reference proteome</keyword>
<organism evidence="1 2">
    <name type="scientific">Hyalomma asiaticum</name>
    <name type="common">Tick</name>
    <dbReference type="NCBI Taxonomy" id="266040"/>
    <lineage>
        <taxon>Eukaryota</taxon>
        <taxon>Metazoa</taxon>
        <taxon>Ecdysozoa</taxon>
        <taxon>Arthropoda</taxon>
        <taxon>Chelicerata</taxon>
        <taxon>Arachnida</taxon>
        <taxon>Acari</taxon>
        <taxon>Parasitiformes</taxon>
        <taxon>Ixodida</taxon>
        <taxon>Ixodoidea</taxon>
        <taxon>Ixodidae</taxon>
        <taxon>Hyalomminae</taxon>
        <taxon>Hyalomma</taxon>
    </lineage>
</organism>
<comment type="caution">
    <text evidence="1">The sequence shown here is derived from an EMBL/GenBank/DDBJ whole genome shotgun (WGS) entry which is preliminary data.</text>
</comment>
<proteinExistence type="predicted"/>
<dbReference type="EMBL" id="CM023485">
    <property type="protein sequence ID" value="KAH6930495.1"/>
    <property type="molecule type" value="Genomic_DNA"/>
</dbReference>
<dbReference type="Proteomes" id="UP000821845">
    <property type="component" value="Chromosome 5"/>
</dbReference>
<protein>
    <submittedName>
        <fullName evidence="1">Uncharacterized protein</fullName>
    </submittedName>
</protein>
<name>A0ACB7S790_HYAAI</name>
<reference evidence="1" key="1">
    <citation type="submission" date="2020-05" db="EMBL/GenBank/DDBJ databases">
        <title>Large-scale comparative analyses of tick genomes elucidate their genetic diversity and vector capacities.</title>
        <authorList>
            <person name="Jia N."/>
            <person name="Wang J."/>
            <person name="Shi W."/>
            <person name="Du L."/>
            <person name="Sun Y."/>
            <person name="Zhan W."/>
            <person name="Jiang J."/>
            <person name="Wang Q."/>
            <person name="Zhang B."/>
            <person name="Ji P."/>
            <person name="Sakyi L.B."/>
            <person name="Cui X."/>
            <person name="Yuan T."/>
            <person name="Jiang B."/>
            <person name="Yang W."/>
            <person name="Lam T.T.-Y."/>
            <person name="Chang Q."/>
            <person name="Ding S."/>
            <person name="Wang X."/>
            <person name="Zhu J."/>
            <person name="Ruan X."/>
            <person name="Zhao L."/>
            <person name="Wei J."/>
            <person name="Que T."/>
            <person name="Du C."/>
            <person name="Cheng J."/>
            <person name="Dai P."/>
            <person name="Han X."/>
            <person name="Huang E."/>
            <person name="Gao Y."/>
            <person name="Liu J."/>
            <person name="Shao H."/>
            <person name="Ye R."/>
            <person name="Li L."/>
            <person name="Wei W."/>
            <person name="Wang X."/>
            <person name="Wang C."/>
            <person name="Yang T."/>
            <person name="Huo Q."/>
            <person name="Li W."/>
            <person name="Guo W."/>
            <person name="Chen H."/>
            <person name="Zhou L."/>
            <person name="Ni X."/>
            <person name="Tian J."/>
            <person name="Zhou Y."/>
            <person name="Sheng Y."/>
            <person name="Liu T."/>
            <person name="Pan Y."/>
            <person name="Xia L."/>
            <person name="Li J."/>
            <person name="Zhao F."/>
            <person name="Cao W."/>
        </authorList>
    </citation>
    <scope>NUCLEOTIDE SEQUENCE</scope>
    <source>
        <strain evidence="1">Hyas-2018</strain>
    </source>
</reference>
<gene>
    <name evidence="1" type="ORF">HPB50_014089</name>
</gene>
<evidence type="ECO:0000313" key="1">
    <source>
        <dbReference type="EMBL" id="KAH6930495.1"/>
    </source>
</evidence>
<evidence type="ECO:0000313" key="2">
    <source>
        <dbReference type="Proteomes" id="UP000821845"/>
    </source>
</evidence>
<sequence>MATTMVRGDAANGFRKKPQVAGARNARCLPARRHTTGRASGTTEGCCLLARSLQGGHRERVAKGASGARLRQPCSVPFSRPRTRKKTIPTAASTSAATRSLDHALLVACSEVQAHKAWSSPHEDEQEPPRTIAVHAVALPGRPRRDGLMPMMS</sequence>
<accession>A0ACB7S790</accession>